<sequence length="161" mass="18014">MANKKKLDDEFNILTSSEIKQANDIAAALSVINKENIVTEIEPMEIKKFIVQQNENIKDLSKLSLEEKTEVELDTIANQADQAFVDLMDIALNTQGKACGDIASAANNFLTIKLNSKLAKLDAKMKKLNYDLNKQKFEASLNKHNDDEDDDEDDGIQIINV</sequence>
<organism evidence="2">
    <name type="scientific">Myoviridae sp. ctWb16</name>
    <dbReference type="NCBI Taxonomy" id="2827690"/>
    <lineage>
        <taxon>Viruses</taxon>
        <taxon>Duplodnaviria</taxon>
        <taxon>Heunggongvirae</taxon>
        <taxon>Uroviricota</taxon>
        <taxon>Caudoviricetes</taxon>
    </lineage>
</organism>
<proteinExistence type="predicted"/>
<accession>A0A8S5T1C7</accession>
<dbReference type="EMBL" id="BK032721">
    <property type="protein sequence ID" value="DAF56751.1"/>
    <property type="molecule type" value="Genomic_DNA"/>
</dbReference>
<evidence type="ECO:0000256" key="1">
    <source>
        <dbReference type="SAM" id="MobiDB-lite"/>
    </source>
</evidence>
<reference evidence="2" key="1">
    <citation type="journal article" date="2021" name="Proc. Natl. Acad. Sci. U.S.A.">
        <title>A Catalog of Tens of Thousands of Viruses from Human Metagenomes Reveals Hidden Associations with Chronic Diseases.</title>
        <authorList>
            <person name="Tisza M.J."/>
            <person name="Buck C.B."/>
        </authorList>
    </citation>
    <scope>NUCLEOTIDE SEQUENCE</scope>
    <source>
        <strain evidence="2">CtWb16</strain>
    </source>
</reference>
<name>A0A8S5T1C7_9CAUD</name>
<protein>
    <submittedName>
        <fullName evidence="2">Uncharacterized protein</fullName>
    </submittedName>
</protein>
<evidence type="ECO:0000313" key="2">
    <source>
        <dbReference type="EMBL" id="DAF56751.1"/>
    </source>
</evidence>
<feature type="region of interest" description="Disordered" evidence="1">
    <location>
        <begin position="142"/>
        <end position="161"/>
    </location>
</feature>